<keyword evidence="3" id="KW-0949">S-adenosyl-L-methionine</keyword>
<name>A0ABR0SNS6_9HYPO</name>
<keyword evidence="2" id="KW-0808">Transferase</keyword>
<dbReference type="PANTHER" id="PTHR43712">
    <property type="entry name" value="PUTATIVE (AFU_ORTHOLOGUE AFUA_4G14580)-RELATED"/>
    <property type="match status" value="1"/>
</dbReference>
<evidence type="ECO:0000256" key="1">
    <source>
        <dbReference type="ARBA" id="ARBA00022603"/>
    </source>
</evidence>
<dbReference type="CDD" id="cd02440">
    <property type="entry name" value="AdoMet_MTases"/>
    <property type="match status" value="1"/>
</dbReference>
<sequence length="397" mass="44474">MDLSITELAAQISQLASTLSAELGARGLPQPGLSRDSLDAYPTDDAIHKSRMTLIDAAQSLLNLAIGPTDYLNWLTINTPQDLNALNILYKFSIFHVVPLNGAISYTEIAQKTDLSEQLIRRILDRAILMSLFRETAPGTNFIEHTSFSAEKKHPQRSAPQTPSRGREKGSPRETGMALHFFPDAPDNYSFFDFLAEDGRGEKKGYRARRFDQVMAHDAEGVGGSTGHITIEIAKQFPDLRFIVSDLPQTEKGFDQVLEEESGLAKDRISFLGHDFFQPWPQIDVDIIMMRHVLHDWSDPYAAKLILNLIPILKPEARLFIIESAMADSTQSEAPLAMKKFRSSIDLAMLALLNGRERTSSDWENLFTGVDKRFKVRETGPVSDSRSMFIDIVFDGE</sequence>
<evidence type="ECO:0000256" key="2">
    <source>
        <dbReference type="ARBA" id="ARBA00022679"/>
    </source>
</evidence>
<comment type="caution">
    <text evidence="6">The sequence shown here is derived from an EMBL/GenBank/DDBJ whole genome shotgun (WGS) entry which is preliminary data.</text>
</comment>
<dbReference type="EMBL" id="JAVFKD010000012">
    <property type="protein sequence ID" value="KAK5993836.1"/>
    <property type="molecule type" value="Genomic_DNA"/>
</dbReference>
<gene>
    <name evidence="6" type="ORF">PT974_07273</name>
</gene>
<evidence type="ECO:0000313" key="6">
    <source>
        <dbReference type="EMBL" id="KAK5993836.1"/>
    </source>
</evidence>
<feature type="domain" description="O-methyltransferase C-terminal" evidence="5">
    <location>
        <begin position="222"/>
        <end position="369"/>
    </location>
</feature>
<evidence type="ECO:0000313" key="7">
    <source>
        <dbReference type="Proteomes" id="UP001338125"/>
    </source>
</evidence>
<dbReference type="InterPro" id="IPR029063">
    <property type="entry name" value="SAM-dependent_MTases_sf"/>
</dbReference>
<dbReference type="Gene3D" id="3.40.50.150">
    <property type="entry name" value="Vaccinia Virus protein VP39"/>
    <property type="match status" value="1"/>
</dbReference>
<keyword evidence="7" id="KW-1185">Reference proteome</keyword>
<dbReference type="Pfam" id="PF00891">
    <property type="entry name" value="Methyltransf_2"/>
    <property type="match status" value="1"/>
</dbReference>
<keyword evidence="1" id="KW-0489">Methyltransferase</keyword>
<organism evidence="6 7">
    <name type="scientific">Cladobotryum mycophilum</name>
    <dbReference type="NCBI Taxonomy" id="491253"/>
    <lineage>
        <taxon>Eukaryota</taxon>
        <taxon>Fungi</taxon>
        <taxon>Dikarya</taxon>
        <taxon>Ascomycota</taxon>
        <taxon>Pezizomycotina</taxon>
        <taxon>Sordariomycetes</taxon>
        <taxon>Hypocreomycetidae</taxon>
        <taxon>Hypocreales</taxon>
        <taxon>Hypocreaceae</taxon>
        <taxon>Cladobotryum</taxon>
    </lineage>
</organism>
<evidence type="ECO:0000256" key="3">
    <source>
        <dbReference type="ARBA" id="ARBA00022691"/>
    </source>
</evidence>
<dbReference type="PANTHER" id="PTHR43712:SF16">
    <property type="entry name" value="O-METHYLTRANSFERASE ELCB"/>
    <property type="match status" value="1"/>
</dbReference>
<dbReference type="InterPro" id="IPR016461">
    <property type="entry name" value="COMT-like"/>
</dbReference>
<evidence type="ECO:0000256" key="4">
    <source>
        <dbReference type="SAM" id="MobiDB-lite"/>
    </source>
</evidence>
<dbReference type="InterPro" id="IPR036388">
    <property type="entry name" value="WH-like_DNA-bd_sf"/>
</dbReference>
<dbReference type="SUPFAM" id="SSF53335">
    <property type="entry name" value="S-adenosyl-L-methionine-dependent methyltransferases"/>
    <property type="match status" value="1"/>
</dbReference>
<dbReference type="PROSITE" id="PS51683">
    <property type="entry name" value="SAM_OMT_II"/>
    <property type="match status" value="1"/>
</dbReference>
<proteinExistence type="predicted"/>
<feature type="region of interest" description="Disordered" evidence="4">
    <location>
        <begin position="147"/>
        <end position="176"/>
    </location>
</feature>
<reference evidence="6 7" key="1">
    <citation type="submission" date="2024-01" db="EMBL/GenBank/DDBJ databases">
        <title>Complete genome of Cladobotryum mycophilum ATHUM6906.</title>
        <authorList>
            <person name="Christinaki A.C."/>
            <person name="Myridakis A.I."/>
            <person name="Kouvelis V.N."/>
        </authorList>
    </citation>
    <scope>NUCLEOTIDE SEQUENCE [LARGE SCALE GENOMIC DNA]</scope>
    <source>
        <strain evidence="6 7">ATHUM6906</strain>
    </source>
</reference>
<accession>A0ABR0SNS6</accession>
<dbReference type="InterPro" id="IPR001077">
    <property type="entry name" value="COMT_C"/>
</dbReference>
<dbReference type="Proteomes" id="UP001338125">
    <property type="component" value="Unassembled WGS sequence"/>
</dbReference>
<dbReference type="InterPro" id="IPR036390">
    <property type="entry name" value="WH_DNA-bd_sf"/>
</dbReference>
<dbReference type="Gene3D" id="1.10.10.10">
    <property type="entry name" value="Winged helix-like DNA-binding domain superfamily/Winged helix DNA-binding domain"/>
    <property type="match status" value="1"/>
</dbReference>
<protein>
    <submittedName>
        <fullName evidence="6">Chlorophenol O-methyltransferase</fullName>
    </submittedName>
</protein>
<dbReference type="SUPFAM" id="SSF46785">
    <property type="entry name" value="Winged helix' DNA-binding domain"/>
    <property type="match status" value="1"/>
</dbReference>
<evidence type="ECO:0000259" key="5">
    <source>
        <dbReference type="Pfam" id="PF00891"/>
    </source>
</evidence>